<comment type="subcellular location">
    <subcellularLocation>
        <location evidence="4">Plastid</location>
        <location evidence="4">Chloroplast</location>
    </subcellularLocation>
</comment>
<organism evidence="6">
    <name type="scientific">Prasinococcus sp. CCMP1194</name>
    <dbReference type="NCBI Taxonomy" id="110672"/>
    <lineage>
        <taxon>Eukaryota</taxon>
        <taxon>Viridiplantae</taxon>
        <taxon>Prasinodermophyta</taxon>
        <taxon>Palmophyllophyceae</taxon>
        <taxon>Prasinococcales</taxon>
        <taxon>Prasinococcaceae</taxon>
        <taxon>Prasinococcus</taxon>
    </lineage>
</organism>
<accession>A0A088CJZ5</accession>
<dbReference type="Gene3D" id="3.30.1490.10">
    <property type="match status" value="1"/>
</dbReference>
<evidence type="ECO:0000256" key="5">
    <source>
        <dbReference type="RuleBase" id="RU003660"/>
    </source>
</evidence>
<dbReference type="EMBL" id="KJ746597">
    <property type="protein sequence ID" value="AID67494.1"/>
    <property type="molecule type" value="Genomic_DNA"/>
</dbReference>
<geneLocation type="chloroplast" evidence="6"/>
<dbReference type="FunFam" id="3.30.1490.10:FF:000001">
    <property type="entry name" value="30S ribosomal protein S8"/>
    <property type="match status" value="1"/>
</dbReference>
<dbReference type="InterPro" id="IPR035987">
    <property type="entry name" value="Ribosomal_uS8_sf"/>
</dbReference>
<dbReference type="AlphaFoldDB" id="A0A088CJZ5"/>
<dbReference type="SUPFAM" id="SSF56047">
    <property type="entry name" value="Ribosomal protein S8"/>
    <property type="match status" value="1"/>
</dbReference>
<dbReference type="GO" id="GO:0009507">
    <property type="term" value="C:chloroplast"/>
    <property type="evidence" value="ECO:0007669"/>
    <property type="project" value="UniProtKB-SubCell"/>
</dbReference>
<dbReference type="GO" id="GO:0019843">
    <property type="term" value="F:rRNA binding"/>
    <property type="evidence" value="ECO:0007669"/>
    <property type="project" value="UniProtKB-UniRule"/>
</dbReference>
<dbReference type="NCBIfam" id="NF001109">
    <property type="entry name" value="PRK00136.1"/>
    <property type="match status" value="1"/>
</dbReference>
<dbReference type="InterPro" id="IPR047863">
    <property type="entry name" value="Ribosomal_uS8_CS"/>
</dbReference>
<keyword evidence="6" id="KW-0150">Chloroplast</keyword>
<evidence type="ECO:0000256" key="3">
    <source>
        <dbReference type="ARBA" id="ARBA00023274"/>
    </source>
</evidence>
<dbReference type="Pfam" id="PF00410">
    <property type="entry name" value="Ribosomal_S8"/>
    <property type="match status" value="1"/>
</dbReference>
<keyword evidence="4" id="KW-0694">RNA-binding</keyword>
<reference evidence="6" key="1">
    <citation type="journal article" date="2014" name="BMC Genomics">
        <title>Six newly sequenced chloroplast genomes from prasinophyte green algae provide insights into the relationships among prasinophyte lineages and the diversity of streamlined genome architecture in picoplanktonic species.</title>
        <authorList>
            <person name="Lemieux C."/>
            <person name="Otis C."/>
            <person name="Turmel M."/>
        </authorList>
    </citation>
    <scope>NUCLEOTIDE SEQUENCE</scope>
</reference>
<dbReference type="GO" id="GO:0006412">
    <property type="term" value="P:translation"/>
    <property type="evidence" value="ECO:0007669"/>
    <property type="project" value="UniProtKB-UniRule"/>
</dbReference>
<evidence type="ECO:0000256" key="1">
    <source>
        <dbReference type="ARBA" id="ARBA00006471"/>
    </source>
</evidence>
<keyword evidence="3 4" id="KW-0687">Ribonucleoprotein</keyword>
<name>A0A088CJZ5_9VIRI</name>
<dbReference type="HAMAP" id="MF_01302_B">
    <property type="entry name" value="Ribosomal_uS8_B"/>
    <property type="match status" value="1"/>
</dbReference>
<evidence type="ECO:0000313" key="6">
    <source>
        <dbReference type="EMBL" id="AID67494.1"/>
    </source>
</evidence>
<comment type="subunit">
    <text evidence="4">Part of the 30S ribosomal subunit.</text>
</comment>
<proteinExistence type="inferred from homology"/>
<sequence length="132" mass="14979">MSTDTFSNLLTQLRNAVDKGQKTVFLPKTKYSQKIVEILFQERLIDHFEEVCKEGTNDIFLQVALKYKNKKPVFSNLKRISKPGLRIYTRHKDITKVFNGIGITLISTSKGIMTDKNAAKLGLGGELLCSIW</sequence>
<dbReference type="Gene3D" id="3.30.1370.30">
    <property type="match status" value="1"/>
</dbReference>
<dbReference type="PROSITE" id="PS00053">
    <property type="entry name" value="RIBOSOMAL_S8"/>
    <property type="match status" value="1"/>
</dbReference>
<protein>
    <recommendedName>
        <fullName evidence="4">Small ribosomal subunit protein uS8c</fullName>
    </recommendedName>
</protein>
<gene>
    <name evidence="4 6" type="primary">rps8</name>
</gene>
<evidence type="ECO:0000256" key="4">
    <source>
        <dbReference type="HAMAP-Rule" id="MF_01302"/>
    </source>
</evidence>
<keyword evidence="2 4" id="KW-0689">Ribosomal protein</keyword>
<evidence type="ECO:0000256" key="2">
    <source>
        <dbReference type="ARBA" id="ARBA00022980"/>
    </source>
</evidence>
<dbReference type="GO" id="GO:0003735">
    <property type="term" value="F:structural constituent of ribosome"/>
    <property type="evidence" value="ECO:0007669"/>
    <property type="project" value="InterPro"/>
</dbReference>
<comment type="similarity">
    <text evidence="1 4 5">Belongs to the universal ribosomal protein uS8 family.</text>
</comment>
<keyword evidence="6" id="KW-0934">Plastid</keyword>
<keyword evidence="4" id="KW-0699">rRNA-binding</keyword>
<dbReference type="InterPro" id="IPR000630">
    <property type="entry name" value="Ribosomal_uS8"/>
</dbReference>
<dbReference type="GO" id="GO:0005840">
    <property type="term" value="C:ribosome"/>
    <property type="evidence" value="ECO:0007669"/>
    <property type="project" value="UniProtKB-KW"/>
</dbReference>
<dbReference type="GO" id="GO:1990904">
    <property type="term" value="C:ribonucleoprotein complex"/>
    <property type="evidence" value="ECO:0007669"/>
    <property type="project" value="UniProtKB-KW"/>
</dbReference>
<dbReference type="PANTHER" id="PTHR11758">
    <property type="entry name" value="40S RIBOSOMAL PROTEIN S15A"/>
    <property type="match status" value="1"/>
</dbReference>
<comment type="function">
    <text evidence="4">One of the primary rRNA binding proteins, it binds directly to 16S rRNA central domain where it helps coordinate assembly of the platform of the 30S subunit.</text>
</comment>